<keyword evidence="4" id="KW-0963">Cytoplasm</keyword>
<evidence type="ECO:0000256" key="7">
    <source>
        <dbReference type="ARBA" id="ARBA00022679"/>
    </source>
</evidence>
<organism evidence="14 15">
    <name type="scientific">Chara braunii</name>
    <name type="common">Braun's stonewort</name>
    <dbReference type="NCBI Taxonomy" id="69332"/>
    <lineage>
        <taxon>Eukaryota</taxon>
        <taxon>Viridiplantae</taxon>
        <taxon>Streptophyta</taxon>
        <taxon>Charophyceae</taxon>
        <taxon>Charales</taxon>
        <taxon>Characeae</taxon>
        <taxon>Chara</taxon>
    </lineage>
</organism>
<dbReference type="EMBL" id="BFEA01000056">
    <property type="protein sequence ID" value="GBG64947.1"/>
    <property type="molecule type" value="Genomic_DNA"/>
</dbReference>
<dbReference type="STRING" id="69332.A0A388K4H7"/>
<comment type="subcellular location">
    <subcellularLocation>
        <location evidence="1">Cytoplasm</location>
    </subcellularLocation>
</comment>
<dbReference type="SUPFAM" id="SSF88697">
    <property type="entry name" value="PUA domain-like"/>
    <property type="match status" value="1"/>
</dbReference>
<evidence type="ECO:0000313" key="14">
    <source>
        <dbReference type="EMBL" id="GBG64947.1"/>
    </source>
</evidence>
<comment type="catalytic activity">
    <reaction evidence="10">
        <text>uridine(1498) in 16S rRNA + S-adenosyl-L-methionine = N(3)-methyluridine(1498) in 16S rRNA + S-adenosyl-L-homocysteine + H(+)</text>
        <dbReference type="Rhea" id="RHEA:42920"/>
        <dbReference type="Rhea" id="RHEA-COMP:10283"/>
        <dbReference type="Rhea" id="RHEA-COMP:10284"/>
        <dbReference type="ChEBI" id="CHEBI:15378"/>
        <dbReference type="ChEBI" id="CHEBI:57856"/>
        <dbReference type="ChEBI" id="CHEBI:59789"/>
        <dbReference type="ChEBI" id="CHEBI:65315"/>
        <dbReference type="ChEBI" id="CHEBI:74502"/>
        <dbReference type="EC" id="2.1.1.193"/>
    </reaction>
</comment>
<dbReference type="InterPro" id="IPR015947">
    <property type="entry name" value="PUA-like_sf"/>
</dbReference>
<dbReference type="Pfam" id="PF04452">
    <property type="entry name" value="Methyltrans_RNA"/>
    <property type="match status" value="1"/>
</dbReference>
<evidence type="ECO:0000259" key="13">
    <source>
        <dbReference type="Pfam" id="PF20260"/>
    </source>
</evidence>
<gene>
    <name evidence="14" type="ORF">CBR_g48696</name>
</gene>
<dbReference type="AlphaFoldDB" id="A0A388K4H7"/>
<feature type="region of interest" description="Disordered" evidence="11">
    <location>
        <begin position="184"/>
        <end position="217"/>
    </location>
</feature>
<protein>
    <recommendedName>
        <fullName evidence="3">16S rRNA (uracil(1498)-N(3))-methyltransferase</fullName>
        <ecNumber evidence="3">2.1.1.193</ecNumber>
    </recommendedName>
</protein>
<comment type="function">
    <text evidence="9">Specifically methylates the N3 position of the uracil ring of uridine 1498 (m3U1498) in 16S rRNA. Acts on the fully assembled 30S ribosomal subunit.</text>
</comment>
<reference evidence="14 15" key="1">
    <citation type="journal article" date="2018" name="Cell">
        <title>The Chara Genome: Secondary Complexity and Implications for Plant Terrestrialization.</title>
        <authorList>
            <person name="Nishiyama T."/>
            <person name="Sakayama H."/>
            <person name="Vries J.D."/>
            <person name="Buschmann H."/>
            <person name="Saint-Marcoux D."/>
            <person name="Ullrich K.K."/>
            <person name="Haas F.B."/>
            <person name="Vanderstraeten L."/>
            <person name="Becker D."/>
            <person name="Lang D."/>
            <person name="Vosolsobe S."/>
            <person name="Rombauts S."/>
            <person name="Wilhelmsson P.K.I."/>
            <person name="Janitza P."/>
            <person name="Kern R."/>
            <person name="Heyl A."/>
            <person name="Rumpler F."/>
            <person name="Villalobos L.I.A.C."/>
            <person name="Clay J.M."/>
            <person name="Skokan R."/>
            <person name="Toyoda A."/>
            <person name="Suzuki Y."/>
            <person name="Kagoshima H."/>
            <person name="Schijlen E."/>
            <person name="Tajeshwar N."/>
            <person name="Catarino B."/>
            <person name="Hetherington A.J."/>
            <person name="Saltykova A."/>
            <person name="Bonnot C."/>
            <person name="Breuninger H."/>
            <person name="Symeonidi A."/>
            <person name="Radhakrishnan G.V."/>
            <person name="Van Nieuwerburgh F."/>
            <person name="Deforce D."/>
            <person name="Chang C."/>
            <person name="Karol K.G."/>
            <person name="Hedrich R."/>
            <person name="Ulvskov P."/>
            <person name="Glockner G."/>
            <person name="Delwiche C.F."/>
            <person name="Petrasek J."/>
            <person name="Van de Peer Y."/>
            <person name="Friml J."/>
            <person name="Beilby M."/>
            <person name="Dolan L."/>
            <person name="Kohara Y."/>
            <person name="Sugano S."/>
            <person name="Fujiyama A."/>
            <person name="Delaux P.-M."/>
            <person name="Quint M."/>
            <person name="TheiBen G."/>
            <person name="Hagemann M."/>
            <person name="Harholt J."/>
            <person name="Dunand C."/>
            <person name="Zachgo S."/>
            <person name="Langdale J."/>
            <person name="Maumus F."/>
            <person name="Straeten D.V.D."/>
            <person name="Gould S.B."/>
            <person name="Rensing S.A."/>
        </authorList>
    </citation>
    <scope>NUCLEOTIDE SEQUENCE [LARGE SCALE GENOMIC DNA]</scope>
    <source>
        <strain evidence="14 15">S276</strain>
    </source>
</reference>
<name>A0A388K4H7_CHABU</name>
<evidence type="ECO:0000256" key="1">
    <source>
        <dbReference type="ARBA" id="ARBA00004496"/>
    </source>
</evidence>
<keyword evidence="5" id="KW-0698">rRNA processing</keyword>
<feature type="compositionally biased region" description="Basic residues" evidence="11">
    <location>
        <begin position="184"/>
        <end position="195"/>
    </location>
</feature>
<comment type="similarity">
    <text evidence="2">Belongs to the RNA methyltransferase RsmE family.</text>
</comment>
<dbReference type="EC" id="2.1.1.193" evidence="3"/>
<evidence type="ECO:0000256" key="8">
    <source>
        <dbReference type="ARBA" id="ARBA00022691"/>
    </source>
</evidence>
<dbReference type="PANTHER" id="PTHR30027">
    <property type="entry name" value="RIBOSOMAL RNA SMALL SUBUNIT METHYLTRANSFERASE E"/>
    <property type="match status" value="1"/>
</dbReference>
<evidence type="ECO:0000256" key="5">
    <source>
        <dbReference type="ARBA" id="ARBA00022552"/>
    </source>
</evidence>
<dbReference type="Proteomes" id="UP000265515">
    <property type="component" value="Unassembled WGS sequence"/>
</dbReference>
<dbReference type="Pfam" id="PF20260">
    <property type="entry name" value="PUA_4"/>
    <property type="match status" value="1"/>
</dbReference>
<dbReference type="InterPro" id="IPR006700">
    <property type="entry name" value="RsmE"/>
</dbReference>
<sequence>MSLLMWHVRHGRSFVRTIMRVQGVAYCPPHSTPLALSGGTYPGAIGGCFKGVLEAPGSVSRVEVGVRWEGKRNRSSGDGVWHHVKGSPRLGTRVRGESSDVRHEHCQCSFLRQNLTRRRHCAPSWTRGRELSGEMCCGRGLHVTAHEARLQLGNPAAAAAAKKTGLPRGPQATNLRLTRALSKKVTTKKLRMHRGKREDDGDGADDGEDVRGLDDFQSLSPPGLASNAVGGLPRFHVDSLPSEEGAVARLVGDELWHLRKVLRMKKDDELELFDGRGGLTKARLLHVGQDEAMVEAMEATNVVPYLGPRWDMVVACGSLKGGRADWLVEKCTELGAHSLVPLLTVRSPEIKGGRMDRWSRVAMAATKQCQRLHSLIIDTPISLSALLPRVQEAKLSLLAVAMSPSLATVFATHSRSFEKVEGMVIIGPEGDFTTVEIAELKGAGAIPVGLGPRRLRVETAAIASLSALILMSESPVISSPPSKNLFSLECH</sequence>
<dbReference type="CDD" id="cd18084">
    <property type="entry name" value="RsmE-like"/>
    <property type="match status" value="1"/>
</dbReference>
<evidence type="ECO:0000313" key="15">
    <source>
        <dbReference type="Proteomes" id="UP000265515"/>
    </source>
</evidence>
<evidence type="ECO:0000259" key="12">
    <source>
        <dbReference type="Pfam" id="PF04452"/>
    </source>
</evidence>
<comment type="caution">
    <text evidence="14">The sequence shown here is derived from an EMBL/GenBank/DDBJ whole genome shotgun (WGS) entry which is preliminary data.</text>
</comment>
<evidence type="ECO:0000256" key="11">
    <source>
        <dbReference type="SAM" id="MobiDB-lite"/>
    </source>
</evidence>
<accession>A0A388K4H7</accession>
<evidence type="ECO:0000256" key="10">
    <source>
        <dbReference type="ARBA" id="ARBA00047944"/>
    </source>
</evidence>
<evidence type="ECO:0000256" key="6">
    <source>
        <dbReference type="ARBA" id="ARBA00022603"/>
    </source>
</evidence>
<dbReference type="GO" id="GO:0070475">
    <property type="term" value="P:rRNA base methylation"/>
    <property type="evidence" value="ECO:0007669"/>
    <property type="project" value="TreeGrafter"/>
</dbReference>
<keyword evidence="6" id="KW-0489">Methyltransferase</keyword>
<dbReference type="GO" id="GO:0070042">
    <property type="term" value="F:rRNA (uridine-N3-)-methyltransferase activity"/>
    <property type="evidence" value="ECO:0007669"/>
    <property type="project" value="TreeGrafter"/>
</dbReference>
<evidence type="ECO:0000256" key="3">
    <source>
        <dbReference type="ARBA" id="ARBA00012328"/>
    </source>
</evidence>
<keyword evidence="15" id="KW-1185">Reference proteome</keyword>
<feature type="domain" description="Ribosomal RNA small subunit methyltransferase E PUA-like" evidence="13">
    <location>
        <begin position="252"/>
        <end position="290"/>
    </location>
</feature>
<keyword evidence="7" id="KW-0808">Transferase</keyword>
<dbReference type="SUPFAM" id="SSF75217">
    <property type="entry name" value="alpha/beta knot"/>
    <property type="match status" value="1"/>
</dbReference>
<dbReference type="Gene3D" id="3.40.1280.10">
    <property type="match status" value="1"/>
</dbReference>
<dbReference type="OrthoDB" id="3465at2759"/>
<dbReference type="InterPro" id="IPR029028">
    <property type="entry name" value="Alpha/beta_knot_MTases"/>
</dbReference>
<dbReference type="NCBIfam" id="TIGR00046">
    <property type="entry name" value="RsmE family RNA methyltransferase"/>
    <property type="match status" value="1"/>
</dbReference>
<evidence type="ECO:0000256" key="4">
    <source>
        <dbReference type="ARBA" id="ARBA00022490"/>
    </source>
</evidence>
<dbReference type="PANTHER" id="PTHR30027:SF3">
    <property type="entry name" value="16S RRNA (URACIL(1498)-N(3))-METHYLTRANSFERASE"/>
    <property type="match status" value="1"/>
</dbReference>
<evidence type="ECO:0000256" key="2">
    <source>
        <dbReference type="ARBA" id="ARBA00005528"/>
    </source>
</evidence>
<keyword evidence="8" id="KW-0949">S-adenosyl-L-methionine</keyword>
<dbReference type="InterPro" id="IPR029026">
    <property type="entry name" value="tRNA_m1G_MTases_N"/>
</dbReference>
<feature type="domain" description="Ribosomal RNA small subunit methyltransferase E methyltransferase" evidence="12">
    <location>
        <begin position="311"/>
        <end position="468"/>
    </location>
</feature>
<proteinExistence type="inferred from homology"/>
<evidence type="ECO:0000256" key="9">
    <source>
        <dbReference type="ARBA" id="ARBA00025699"/>
    </source>
</evidence>
<dbReference type="Gramene" id="GBG64947">
    <property type="protein sequence ID" value="GBG64947"/>
    <property type="gene ID" value="CBR_g48696"/>
</dbReference>
<dbReference type="GO" id="GO:0005737">
    <property type="term" value="C:cytoplasm"/>
    <property type="evidence" value="ECO:0007669"/>
    <property type="project" value="UniProtKB-SubCell"/>
</dbReference>
<dbReference type="InterPro" id="IPR046886">
    <property type="entry name" value="RsmE_MTase_dom"/>
</dbReference>
<dbReference type="InterPro" id="IPR046887">
    <property type="entry name" value="RsmE_PUA-like"/>
</dbReference>